<keyword evidence="6" id="KW-1185">Reference proteome</keyword>
<sequence>MRSNDLSCLSYRGFLESNRDTIITSITSTNTCNGLDNIWIHHFLKEAELLLDQKLFIALKNKVNVERSQHKKHLQKFWQEAIKRNSKKRKQTKDKENIRPSKKSRSYITLFCWVRGDVPAAVHAITINIRKENTIGELKDLIKEKIEVPTIAKDIKLWKIEIQDNRDDELANFPLQDSDMLLATRKIGEYWGKMPPKRYIHVIIDFKKCNTNSLLRHGINSLLNDHNIDELCLYIESKLKEWIKRGNLYEDRELVTKVLFHALLSDIPNYYVDTEVPIDICHNVSLYADLLIVELKSADNTKRNRFIFEFKNKSVNFLDLRISGNNCNWEVMEQRAQKVETMSISDVRRLKCGNAERFDKGKTIEDIFSDARKQLLNYIHNLKDNSFHTSAFIVMSVGSRRLIWEKVN</sequence>
<keyword evidence="3" id="KW-0964">Secreted</keyword>
<dbReference type="Proteomes" id="UP000022910">
    <property type="component" value="Unassembled WGS sequence"/>
</dbReference>
<dbReference type="OrthoDB" id="2442399at2759"/>
<evidence type="ECO:0000313" key="6">
    <source>
        <dbReference type="Proteomes" id="UP000022910"/>
    </source>
</evidence>
<dbReference type="HOGENOM" id="CLU_674638_0_0_1"/>
<protein>
    <recommendedName>
        <fullName evidence="4">Crinkler effector protein N-terminal domain-containing protein</fullName>
    </recommendedName>
</protein>
<name>A0A015LB38_RHIIW</name>
<reference evidence="5 6" key="1">
    <citation type="submission" date="2014-02" db="EMBL/GenBank/DDBJ databases">
        <title>Single nucleus genome sequencing reveals high similarity among nuclei of an endomycorrhizal fungus.</title>
        <authorList>
            <person name="Lin K."/>
            <person name="Geurts R."/>
            <person name="Zhang Z."/>
            <person name="Limpens E."/>
            <person name="Saunders D.G."/>
            <person name="Mu D."/>
            <person name="Pang E."/>
            <person name="Cao H."/>
            <person name="Cha H."/>
            <person name="Lin T."/>
            <person name="Zhou Q."/>
            <person name="Shang Y."/>
            <person name="Li Y."/>
            <person name="Ivanov S."/>
            <person name="Sharma T."/>
            <person name="Velzen R.V."/>
            <person name="Ruijter N.D."/>
            <person name="Aanen D.K."/>
            <person name="Win J."/>
            <person name="Kamoun S."/>
            <person name="Bisseling T."/>
            <person name="Huang S."/>
        </authorList>
    </citation>
    <scope>NUCLEOTIDE SEQUENCE [LARGE SCALE GENOMIC DNA]</scope>
    <source>
        <strain evidence="6">DAOM197198w</strain>
    </source>
</reference>
<dbReference type="AlphaFoldDB" id="A0A015LB38"/>
<dbReference type="GO" id="GO:0043657">
    <property type="term" value="C:host cell"/>
    <property type="evidence" value="ECO:0007669"/>
    <property type="project" value="UniProtKB-SubCell"/>
</dbReference>
<feature type="domain" description="Crinkler effector protein N-terminal" evidence="4">
    <location>
        <begin position="108"/>
        <end position="204"/>
    </location>
</feature>
<dbReference type="GO" id="GO:0005576">
    <property type="term" value="C:extracellular region"/>
    <property type="evidence" value="ECO:0007669"/>
    <property type="project" value="UniProtKB-SubCell"/>
</dbReference>
<evidence type="ECO:0000313" key="5">
    <source>
        <dbReference type="EMBL" id="EXX69726.1"/>
    </source>
</evidence>
<proteinExistence type="predicted"/>
<dbReference type="EMBL" id="JEMT01016790">
    <property type="protein sequence ID" value="EXX69726.1"/>
    <property type="molecule type" value="Genomic_DNA"/>
</dbReference>
<evidence type="ECO:0000256" key="2">
    <source>
        <dbReference type="ARBA" id="ARBA00004613"/>
    </source>
</evidence>
<gene>
    <name evidence="5" type="ORF">RirG_093720</name>
</gene>
<dbReference type="Pfam" id="PF20147">
    <property type="entry name" value="Crinkler"/>
    <property type="match status" value="1"/>
</dbReference>
<evidence type="ECO:0000259" key="4">
    <source>
        <dbReference type="Pfam" id="PF20147"/>
    </source>
</evidence>
<organism evidence="5 6">
    <name type="scientific">Rhizophagus irregularis (strain DAOM 197198w)</name>
    <name type="common">Glomus intraradices</name>
    <dbReference type="NCBI Taxonomy" id="1432141"/>
    <lineage>
        <taxon>Eukaryota</taxon>
        <taxon>Fungi</taxon>
        <taxon>Fungi incertae sedis</taxon>
        <taxon>Mucoromycota</taxon>
        <taxon>Glomeromycotina</taxon>
        <taxon>Glomeromycetes</taxon>
        <taxon>Glomerales</taxon>
        <taxon>Glomeraceae</taxon>
        <taxon>Rhizophagus</taxon>
    </lineage>
</organism>
<comment type="subcellular location">
    <subcellularLocation>
        <location evidence="1">Host cell</location>
    </subcellularLocation>
    <subcellularLocation>
        <location evidence="2">Secreted</location>
    </subcellularLocation>
</comment>
<evidence type="ECO:0000256" key="1">
    <source>
        <dbReference type="ARBA" id="ARBA00004340"/>
    </source>
</evidence>
<comment type="caution">
    <text evidence="5">The sequence shown here is derived from an EMBL/GenBank/DDBJ whole genome shotgun (WGS) entry which is preliminary data.</text>
</comment>
<accession>A0A015LB38</accession>
<evidence type="ECO:0000256" key="3">
    <source>
        <dbReference type="ARBA" id="ARBA00022525"/>
    </source>
</evidence>
<dbReference type="InterPro" id="IPR045379">
    <property type="entry name" value="Crinkler_N"/>
</dbReference>